<keyword evidence="2" id="KW-0067">ATP-binding</keyword>
<gene>
    <name evidence="4" type="primary">clpB_1</name>
    <name evidence="4" type="ORF">BWY04_00029</name>
</gene>
<dbReference type="GO" id="GO:0034605">
    <property type="term" value="P:cellular response to heat"/>
    <property type="evidence" value="ECO:0007669"/>
    <property type="project" value="TreeGrafter"/>
</dbReference>
<organism evidence="4">
    <name type="scientific">candidate division CPR1 bacterium ADurb.Bin160</name>
    <dbReference type="NCBI Taxonomy" id="1852826"/>
    <lineage>
        <taxon>Bacteria</taxon>
        <taxon>candidate division CPR1</taxon>
    </lineage>
</organism>
<evidence type="ECO:0000259" key="3">
    <source>
        <dbReference type="Pfam" id="PF10431"/>
    </source>
</evidence>
<dbReference type="GO" id="GO:0016887">
    <property type="term" value="F:ATP hydrolysis activity"/>
    <property type="evidence" value="ECO:0007669"/>
    <property type="project" value="TreeGrafter"/>
</dbReference>
<dbReference type="EMBL" id="MWDB01000001">
    <property type="protein sequence ID" value="OQB42593.1"/>
    <property type="molecule type" value="Genomic_DNA"/>
</dbReference>
<evidence type="ECO:0000256" key="1">
    <source>
        <dbReference type="ARBA" id="ARBA00022741"/>
    </source>
</evidence>
<dbReference type="Pfam" id="PF10431">
    <property type="entry name" value="ClpB_D2-small"/>
    <property type="match status" value="1"/>
</dbReference>
<feature type="domain" description="Clp ATPase C-terminal" evidence="3">
    <location>
        <begin position="18"/>
        <end position="89"/>
    </location>
</feature>
<dbReference type="PANTHER" id="PTHR11638">
    <property type="entry name" value="ATP-DEPENDENT CLP PROTEASE"/>
    <property type="match status" value="1"/>
</dbReference>
<dbReference type="Gene3D" id="1.10.8.60">
    <property type="match status" value="1"/>
</dbReference>
<sequence length="90" mass="10730">MSPELINRIDHKIVFKPLSKKVLTDIFKKNLKEFLDSWKANSKAVLPEYTEKEIKEIIDKIYDPQYGARPVERYIHDTIEPEIIQKIMEK</sequence>
<dbReference type="InterPro" id="IPR050130">
    <property type="entry name" value="ClpA_ClpB"/>
</dbReference>
<proteinExistence type="predicted"/>
<protein>
    <submittedName>
        <fullName evidence="4">Chaperone protein ClpB</fullName>
    </submittedName>
</protein>
<dbReference type="InterPro" id="IPR019489">
    <property type="entry name" value="Clp_ATPase_C"/>
</dbReference>
<dbReference type="PANTHER" id="PTHR11638:SF18">
    <property type="entry name" value="HEAT SHOCK PROTEIN 104"/>
    <property type="match status" value="1"/>
</dbReference>
<dbReference type="GO" id="GO:0005737">
    <property type="term" value="C:cytoplasm"/>
    <property type="evidence" value="ECO:0007669"/>
    <property type="project" value="TreeGrafter"/>
</dbReference>
<name>A0A1V5ZQT4_9BACT</name>
<accession>A0A1V5ZQT4</accession>
<reference evidence="4" key="1">
    <citation type="submission" date="2017-02" db="EMBL/GenBank/DDBJ databases">
        <title>Delving into the versatile metabolic prowess of the omnipresent phylum Bacteroidetes.</title>
        <authorList>
            <person name="Nobu M.K."/>
            <person name="Mei R."/>
            <person name="Narihiro T."/>
            <person name="Kuroda K."/>
            <person name="Liu W.-T."/>
        </authorList>
    </citation>
    <scope>NUCLEOTIDE SEQUENCE</scope>
    <source>
        <strain evidence="4">ADurb.Bin160</strain>
    </source>
</reference>
<evidence type="ECO:0000256" key="2">
    <source>
        <dbReference type="ARBA" id="ARBA00022840"/>
    </source>
</evidence>
<dbReference type="SUPFAM" id="SSF52540">
    <property type="entry name" value="P-loop containing nucleoside triphosphate hydrolases"/>
    <property type="match status" value="1"/>
</dbReference>
<comment type="caution">
    <text evidence="4">The sequence shown here is derived from an EMBL/GenBank/DDBJ whole genome shotgun (WGS) entry which is preliminary data.</text>
</comment>
<dbReference type="Proteomes" id="UP000485621">
    <property type="component" value="Unassembled WGS sequence"/>
</dbReference>
<dbReference type="AlphaFoldDB" id="A0A1V5ZQT4"/>
<dbReference type="InterPro" id="IPR027417">
    <property type="entry name" value="P-loop_NTPase"/>
</dbReference>
<keyword evidence="1" id="KW-0547">Nucleotide-binding</keyword>
<evidence type="ECO:0000313" key="4">
    <source>
        <dbReference type="EMBL" id="OQB42593.1"/>
    </source>
</evidence>
<dbReference type="GO" id="GO:0005524">
    <property type="term" value="F:ATP binding"/>
    <property type="evidence" value="ECO:0007669"/>
    <property type="project" value="UniProtKB-KW"/>
</dbReference>